<dbReference type="EMBL" id="DS989824">
    <property type="protein sequence ID" value="EFR01154.1"/>
    <property type="molecule type" value="Genomic_DNA"/>
</dbReference>
<feature type="compositionally biased region" description="Polar residues" evidence="1">
    <location>
        <begin position="518"/>
        <end position="528"/>
    </location>
</feature>
<reference evidence="3" key="1">
    <citation type="journal article" date="2012" name="MBio">
        <title>Comparative genome analysis of Trichophyton rubrum and related dermatophytes reveals candidate genes involved in infection.</title>
        <authorList>
            <person name="Martinez D.A."/>
            <person name="Oliver B.G."/>
            <person name="Graeser Y."/>
            <person name="Goldberg J.M."/>
            <person name="Li W."/>
            <person name="Martinez-Rossi N.M."/>
            <person name="Monod M."/>
            <person name="Shelest E."/>
            <person name="Barton R.C."/>
            <person name="Birch E."/>
            <person name="Brakhage A.A."/>
            <person name="Chen Z."/>
            <person name="Gurr S.J."/>
            <person name="Heiman D."/>
            <person name="Heitman J."/>
            <person name="Kosti I."/>
            <person name="Rossi A."/>
            <person name="Saif S."/>
            <person name="Samalova M."/>
            <person name="Saunders C.W."/>
            <person name="Shea T."/>
            <person name="Summerbell R.C."/>
            <person name="Xu J."/>
            <person name="Young S."/>
            <person name="Zeng Q."/>
            <person name="Birren B.W."/>
            <person name="Cuomo C.A."/>
            <person name="White T.C."/>
        </authorList>
    </citation>
    <scope>NUCLEOTIDE SEQUENCE [LARGE SCALE GENOMIC DNA]</scope>
    <source>
        <strain evidence="3">ATCC MYA-4604 / CBS 118893</strain>
    </source>
</reference>
<evidence type="ECO:0000256" key="1">
    <source>
        <dbReference type="SAM" id="MobiDB-lite"/>
    </source>
</evidence>
<gene>
    <name evidence="2" type="ORF">MGYG_04158</name>
</gene>
<sequence>MPLILKPSILQGVESEKTVLRTSEGGDIYTDEGVSNHCYRCNHGCQSEVTCLYKLVMVDGRGHGRGYGCGCLTITMMSDIRGAAGLCSQPSRIRITNDDLDSETWKRFSFTLDLRSASRWTFPKEKSSGVCTCPRSLWPFLKPQSHGRTSQTSPPSRRICTYDLVLHRPHSHVCCAKAVVYFYQLQTIILLSLACRPVLAFRLMGRSLWYFNYPGREKRVIPRTGKLPFDLEPWARIYEGTLHAQEPQVWASANTAGQSEARVKRAVLAKHILPLVDAVTNDAVTSSGKPPTTSEKALTPETSAIKGSHVIAAIGYSTLGDKWNTGGFLKGNASRKQRLLFSVRRIREWGLKICLRAHNASGGIFTPQHLSRASHLDNLGYDVGCCQLNYGIPLQVAQESRLAFFRSPAVFLTIDRSTIPFYHSRPCGYRPSCHHDKLALSTLEGPDDGVSKDPVWGGGQGSGRGTYESLCRREDAMLPAERQPDLRLEQFRRFIEADRYGARNMMRMQHPSSKQERAQAQSTTDSQYNEMQCKEAVSRGEGVQGKDTSAIKPYVYLATDRPVYWPAGAHWDTHAEDGKHTSQIDHTPDTAIDR</sequence>
<protein>
    <submittedName>
        <fullName evidence="2">Uncharacterized protein</fullName>
    </submittedName>
</protein>
<dbReference type="RefSeq" id="XP_003173984.1">
    <property type="nucleotide sequence ID" value="XM_003173936.1"/>
</dbReference>
<keyword evidence="3" id="KW-1185">Reference proteome</keyword>
<evidence type="ECO:0000313" key="3">
    <source>
        <dbReference type="Proteomes" id="UP000002669"/>
    </source>
</evidence>
<dbReference type="AlphaFoldDB" id="E4UV37"/>
<proteinExistence type="predicted"/>
<dbReference type="GeneID" id="10029271"/>
<dbReference type="InParanoid" id="E4UV37"/>
<organism evidence="3">
    <name type="scientific">Arthroderma gypseum (strain ATCC MYA-4604 / CBS 118893)</name>
    <name type="common">Microsporum gypseum</name>
    <dbReference type="NCBI Taxonomy" id="535722"/>
    <lineage>
        <taxon>Eukaryota</taxon>
        <taxon>Fungi</taxon>
        <taxon>Dikarya</taxon>
        <taxon>Ascomycota</taxon>
        <taxon>Pezizomycotina</taxon>
        <taxon>Eurotiomycetes</taxon>
        <taxon>Eurotiomycetidae</taxon>
        <taxon>Onygenales</taxon>
        <taxon>Arthrodermataceae</taxon>
        <taxon>Nannizzia</taxon>
    </lineage>
</organism>
<dbReference type="Proteomes" id="UP000002669">
    <property type="component" value="Unassembled WGS sequence"/>
</dbReference>
<feature type="region of interest" description="Disordered" evidence="1">
    <location>
        <begin position="573"/>
        <end position="594"/>
    </location>
</feature>
<name>E4UV37_ARTGP</name>
<feature type="region of interest" description="Disordered" evidence="1">
    <location>
        <begin position="508"/>
        <end position="528"/>
    </location>
</feature>
<dbReference type="VEuPathDB" id="FungiDB:MGYG_04158"/>
<accession>E4UV37</accession>
<dbReference type="HOGENOM" id="CLU_459246_0_0_1"/>
<evidence type="ECO:0000313" key="2">
    <source>
        <dbReference type="EMBL" id="EFR01154.1"/>
    </source>
</evidence>